<keyword evidence="4" id="KW-1133">Transmembrane helix</keyword>
<dbReference type="KEGG" id="der:6546339"/>
<proteinExistence type="inferred from homology"/>
<dbReference type="InterPro" id="IPR008962">
    <property type="entry name" value="PapD-like_sf"/>
</dbReference>
<dbReference type="InterPro" id="IPR016763">
    <property type="entry name" value="VAP"/>
</dbReference>
<evidence type="ECO:0000256" key="2">
    <source>
        <dbReference type="ARBA" id="ARBA00008932"/>
    </source>
</evidence>
<gene>
    <name evidence="7" type="primary">Dere\GG13971</name>
    <name evidence="7" type="synonym">dere_GLEANR_14187</name>
    <name evidence="7" type="synonym">GG13971</name>
    <name evidence="7" type="ORF">Dere_GG13971</name>
</gene>
<dbReference type="InterPro" id="IPR000535">
    <property type="entry name" value="MSP_dom"/>
</dbReference>
<keyword evidence="8" id="KW-1185">Reference proteome</keyword>
<dbReference type="PANTHER" id="PTHR10809">
    <property type="entry name" value="VESICLE-ASSOCIATED MEMBRANE PROTEIN-ASSOCIATED PROTEIN"/>
    <property type="match status" value="1"/>
</dbReference>
<dbReference type="Pfam" id="PF00635">
    <property type="entry name" value="Motile_Sperm"/>
    <property type="match status" value="1"/>
</dbReference>
<sequence>MSANSNSLEVSPNSTLNFTKTNDKQEITIRNVGEKTVTYKVQSTVHGKFSIRPRWGVLSPNEHSHVVITMCKDVELSRKGRDKIVVVCMVSPINAVDFDLTTSFWRHNICYDPKIEKHQLTCHQMNGEGEGEGDGGDKDAKPGDLRFRRGLCPSFCSIRIPSKYWR</sequence>
<dbReference type="InterPro" id="IPR013783">
    <property type="entry name" value="Ig-like_fold"/>
</dbReference>
<comment type="subcellular location">
    <subcellularLocation>
        <location evidence="1">Membrane</location>
        <topology evidence="1">Single-pass type IV membrane protein</topology>
    </subcellularLocation>
</comment>
<dbReference type="PANTHER" id="PTHR10809:SF6">
    <property type="entry name" value="AT11025P-RELATED"/>
    <property type="match status" value="1"/>
</dbReference>
<evidence type="ECO:0000256" key="3">
    <source>
        <dbReference type="ARBA" id="ARBA00022692"/>
    </source>
</evidence>
<keyword evidence="5" id="KW-0472">Membrane</keyword>
<dbReference type="Gene3D" id="2.60.40.10">
    <property type="entry name" value="Immunoglobulins"/>
    <property type="match status" value="1"/>
</dbReference>
<comment type="similarity">
    <text evidence="2">Belongs to the VAMP-associated protein (VAP) (TC 9.B.17) family.</text>
</comment>
<evidence type="ECO:0000313" key="7">
    <source>
        <dbReference type="EMBL" id="EDV51309.1"/>
    </source>
</evidence>
<dbReference type="GO" id="GO:0005886">
    <property type="term" value="C:plasma membrane"/>
    <property type="evidence" value="ECO:0007669"/>
    <property type="project" value="TreeGrafter"/>
</dbReference>
<dbReference type="SUPFAM" id="SSF49354">
    <property type="entry name" value="PapD-like"/>
    <property type="match status" value="1"/>
</dbReference>
<feature type="domain" description="MSP" evidence="6">
    <location>
        <begin position="7"/>
        <end position="123"/>
    </location>
</feature>
<reference evidence="7 8" key="1">
    <citation type="journal article" date="2007" name="Nature">
        <title>Evolution of genes and genomes on the Drosophila phylogeny.</title>
        <authorList>
            <consortium name="Drosophila 12 Genomes Consortium"/>
            <person name="Clark A.G."/>
            <person name="Eisen M.B."/>
            <person name="Smith D.R."/>
            <person name="Bergman C.M."/>
            <person name="Oliver B."/>
            <person name="Markow T.A."/>
            <person name="Kaufman T.C."/>
            <person name="Kellis M."/>
            <person name="Gelbart W."/>
            <person name="Iyer V.N."/>
            <person name="Pollard D.A."/>
            <person name="Sackton T.B."/>
            <person name="Larracuente A.M."/>
            <person name="Singh N.D."/>
            <person name="Abad J.P."/>
            <person name="Abt D.N."/>
            <person name="Adryan B."/>
            <person name="Aguade M."/>
            <person name="Akashi H."/>
            <person name="Anderson W.W."/>
            <person name="Aquadro C.F."/>
            <person name="Ardell D.H."/>
            <person name="Arguello R."/>
            <person name="Artieri C.G."/>
            <person name="Barbash D.A."/>
            <person name="Barker D."/>
            <person name="Barsanti P."/>
            <person name="Batterham P."/>
            <person name="Batzoglou S."/>
            <person name="Begun D."/>
            <person name="Bhutkar A."/>
            <person name="Blanco E."/>
            <person name="Bosak S.A."/>
            <person name="Bradley R.K."/>
            <person name="Brand A.D."/>
            <person name="Brent M.R."/>
            <person name="Brooks A.N."/>
            <person name="Brown R.H."/>
            <person name="Butlin R.K."/>
            <person name="Caggese C."/>
            <person name="Calvi B.R."/>
            <person name="Bernardo de Carvalho A."/>
            <person name="Caspi A."/>
            <person name="Castrezana S."/>
            <person name="Celniker S.E."/>
            <person name="Chang J.L."/>
            <person name="Chapple C."/>
            <person name="Chatterji S."/>
            <person name="Chinwalla A."/>
            <person name="Civetta A."/>
            <person name="Clifton S.W."/>
            <person name="Comeron J.M."/>
            <person name="Costello J.C."/>
            <person name="Coyne J.A."/>
            <person name="Daub J."/>
            <person name="David R.G."/>
            <person name="Delcher A.L."/>
            <person name="Delehaunty K."/>
            <person name="Do C.B."/>
            <person name="Ebling H."/>
            <person name="Edwards K."/>
            <person name="Eickbush T."/>
            <person name="Evans J.D."/>
            <person name="Filipski A."/>
            <person name="Findeiss S."/>
            <person name="Freyhult E."/>
            <person name="Fulton L."/>
            <person name="Fulton R."/>
            <person name="Garcia A.C."/>
            <person name="Gardiner A."/>
            <person name="Garfield D.A."/>
            <person name="Garvin B.E."/>
            <person name="Gibson G."/>
            <person name="Gilbert D."/>
            <person name="Gnerre S."/>
            <person name="Godfrey J."/>
            <person name="Good R."/>
            <person name="Gotea V."/>
            <person name="Gravely B."/>
            <person name="Greenberg A.J."/>
            <person name="Griffiths-Jones S."/>
            <person name="Gross S."/>
            <person name="Guigo R."/>
            <person name="Gustafson E.A."/>
            <person name="Haerty W."/>
            <person name="Hahn M.W."/>
            <person name="Halligan D.L."/>
            <person name="Halpern A.L."/>
            <person name="Halter G.M."/>
            <person name="Han M.V."/>
            <person name="Heger A."/>
            <person name="Hillier L."/>
            <person name="Hinrichs A.S."/>
            <person name="Holmes I."/>
            <person name="Hoskins R.A."/>
            <person name="Hubisz M.J."/>
            <person name="Hultmark D."/>
            <person name="Huntley M.A."/>
            <person name="Jaffe D.B."/>
            <person name="Jagadeeshan S."/>
            <person name="Jeck W.R."/>
            <person name="Johnson J."/>
            <person name="Jones C.D."/>
            <person name="Jordan W.C."/>
            <person name="Karpen G.H."/>
            <person name="Kataoka E."/>
            <person name="Keightley P.D."/>
            <person name="Kheradpour P."/>
            <person name="Kirkness E.F."/>
            <person name="Koerich L.B."/>
            <person name="Kristiansen K."/>
            <person name="Kudrna D."/>
            <person name="Kulathinal R.J."/>
            <person name="Kumar S."/>
            <person name="Kwok R."/>
            <person name="Lander E."/>
            <person name="Langley C.H."/>
            <person name="Lapoint R."/>
            <person name="Lazzaro B.P."/>
            <person name="Lee S.J."/>
            <person name="Levesque L."/>
            <person name="Li R."/>
            <person name="Lin C.F."/>
            <person name="Lin M.F."/>
            <person name="Lindblad-Toh K."/>
            <person name="Llopart A."/>
            <person name="Long M."/>
            <person name="Low L."/>
            <person name="Lozovsky E."/>
            <person name="Lu J."/>
            <person name="Luo M."/>
            <person name="Machado C.A."/>
            <person name="Makalowski W."/>
            <person name="Marzo M."/>
            <person name="Matsuda M."/>
            <person name="Matzkin L."/>
            <person name="McAllister B."/>
            <person name="McBride C.S."/>
            <person name="McKernan B."/>
            <person name="McKernan K."/>
            <person name="Mendez-Lago M."/>
            <person name="Minx P."/>
            <person name="Mollenhauer M.U."/>
            <person name="Montooth K."/>
            <person name="Mount S.M."/>
            <person name="Mu X."/>
            <person name="Myers E."/>
            <person name="Negre B."/>
            <person name="Newfeld S."/>
            <person name="Nielsen R."/>
            <person name="Noor M.A."/>
            <person name="O'Grady P."/>
            <person name="Pachter L."/>
            <person name="Papaceit M."/>
            <person name="Parisi M.J."/>
            <person name="Parisi M."/>
            <person name="Parts L."/>
            <person name="Pedersen J.S."/>
            <person name="Pesole G."/>
            <person name="Phillippy A.M."/>
            <person name="Ponting C.P."/>
            <person name="Pop M."/>
            <person name="Porcelli D."/>
            <person name="Powell J.R."/>
            <person name="Prohaska S."/>
            <person name="Pruitt K."/>
            <person name="Puig M."/>
            <person name="Quesneville H."/>
            <person name="Ram K.R."/>
            <person name="Rand D."/>
            <person name="Rasmussen M.D."/>
            <person name="Reed L.K."/>
            <person name="Reenan R."/>
            <person name="Reily A."/>
            <person name="Remington K.A."/>
            <person name="Rieger T.T."/>
            <person name="Ritchie M.G."/>
            <person name="Robin C."/>
            <person name="Rogers Y.H."/>
            <person name="Rohde C."/>
            <person name="Rozas J."/>
            <person name="Rubenfield M.J."/>
            <person name="Ruiz A."/>
            <person name="Russo S."/>
            <person name="Salzberg S.L."/>
            <person name="Sanchez-Gracia A."/>
            <person name="Saranga D.J."/>
            <person name="Sato H."/>
            <person name="Schaeffer S.W."/>
            <person name="Schatz M.C."/>
            <person name="Schlenke T."/>
            <person name="Schwartz R."/>
            <person name="Segarra C."/>
            <person name="Singh R.S."/>
            <person name="Sirot L."/>
            <person name="Sirota M."/>
            <person name="Sisneros N.B."/>
            <person name="Smith C.D."/>
            <person name="Smith T.F."/>
            <person name="Spieth J."/>
            <person name="Stage D.E."/>
            <person name="Stark A."/>
            <person name="Stephan W."/>
            <person name="Strausberg R.L."/>
            <person name="Strempel S."/>
            <person name="Sturgill D."/>
            <person name="Sutton G."/>
            <person name="Sutton G.G."/>
            <person name="Tao W."/>
            <person name="Teichmann S."/>
            <person name="Tobari Y.N."/>
            <person name="Tomimura Y."/>
            <person name="Tsolas J.M."/>
            <person name="Valente V.L."/>
            <person name="Venter E."/>
            <person name="Venter J.C."/>
            <person name="Vicario S."/>
            <person name="Vieira F.G."/>
            <person name="Vilella A.J."/>
            <person name="Villasante A."/>
            <person name="Walenz B."/>
            <person name="Wang J."/>
            <person name="Wasserman M."/>
            <person name="Watts T."/>
            <person name="Wilson D."/>
            <person name="Wilson R.K."/>
            <person name="Wing R.A."/>
            <person name="Wolfner M.F."/>
            <person name="Wong A."/>
            <person name="Wong G.K."/>
            <person name="Wu C.I."/>
            <person name="Wu G."/>
            <person name="Yamamoto D."/>
            <person name="Yang H.P."/>
            <person name="Yang S.P."/>
            <person name="Yorke J.A."/>
            <person name="Yoshida K."/>
            <person name="Zdobnov E."/>
            <person name="Zhang P."/>
            <person name="Zhang Y."/>
            <person name="Zimin A.V."/>
            <person name="Baldwin J."/>
            <person name="Abdouelleil A."/>
            <person name="Abdulkadir J."/>
            <person name="Abebe A."/>
            <person name="Abera B."/>
            <person name="Abreu J."/>
            <person name="Acer S.C."/>
            <person name="Aftuck L."/>
            <person name="Alexander A."/>
            <person name="An P."/>
            <person name="Anderson E."/>
            <person name="Anderson S."/>
            <person name="Arachi H."/>
            <person name="Azer M."/>
            <person name="Bachantsang P."/>
            <person name="Barry A."/>
            <person name="Bayul T."/>
            <person name="Berlin A."/>
            <person name="Bessette D."/>
            <person name="Bloom T."/>
            <person name="Blye J."/>
            <person name="Boguslavskiy L."/>
            <person name="Bonnet C."/>
            <person name="Boukhgalter B."/>
            <person name="Bourzgui I."/>
            <person name="Brown A."/>
            <person name="Cahill P."/>
            <person name="Channer S."/>
            <person name="Cheshatsang Y."/>
            <person name="Chuda L."/>
            <person name="Citroen M."/>
            <person name="Collymore A."/>
            <person name="Cooke P."/>
            <person name="Costello M."/>
            <person name="D'Aco K."/>
            <person name="Daza R."/>
            <person name="De Haan G."/>
            <person name="DeGray S."/>
            <person name="DeMaso C."/>
            <person name="Dhargay N."/>
            <person name="Dooley K."/>
            <person name="Dooley E."/>
            <person name="Doricent M."/>
            <person name="Dorje P."/>
            <person name="Dorjee K."/>
            <person name="Dupes A."/>
            <person name="Elong R."/>
            <person name="Falk J."/>
            <person name="Farina A."/>
            <person name="Faro S."/>
            <person name="Ferguson D."/>
            <person name="Fisher S."/>
            <person name="Foley C.D."/>
            <person name="Franke A."/>
            <person name="Friedrich D."/>
            <person name="Gadbois L."/>
            <person name="Gearin G."/>
            <person name="Gearin C.R."/>
            <person name="Giannoukos G."/>
            <person name="Goode T."/>
            <person name="Graham J."/>
            <person name="Grandbois E."/>
            <person name="Grewal S."/>
            <person name="Gyaltsen K."/>
            <person name="Hafez N."/>
            <person name="Hagos B."/>
            <person name="Hall J."/>
            <person name="Henson C."/>
            <person name="Hollinger A."/>
            <person name="Honan T."/>
            <person name="Huard M.D."/>
            <person name="Hughes L."/>
            <person name="Hurhula B."/>
            <person name="Husby M.E."/>
            <person name="Kamat A."/>
            <person name="Kanga B."/>
            <person name="Kashin S."/>
            <person name="Khazanovich D."/>
            <person name="Kisner P."/>
            <person name="Lance K."/>
            <person name="Lara M."/>
            <person name="Lee W."/>
            <person name="Lennon N."/>
            <person name="Letendre F."/>
            <person name="LeVine R."/>
            <person name="Lipovsky A."/>
            <person name="Liu X."/>
            <person name="Liu J."/>
            <person name="Liu S."/>
            <person name="Lokyitsang T."/>
            <person name="Lokyitsang Y."/>
            <person name="Lubonja R."/>
            <person name="Lui A."/>
            <person name="MacDonald P."/>
            <person name="Magnisalis V."/>
            <person name="Maru K."/>
            <person name="Matthews C."/>
            <person name="McCusker W."/>
            <person name="McDonough S."/>
            <person name="Mehta T."/>
            <person name="Meldrim J."/>
            <person name="Meneus L."/>
            <person name="Mihai O."/>
            <person name="Mihalev A."/>
            <person name="Mihova T."/>
            <person name="Mittelman R."/>
            <person name="Mlenga V."/>
            <person name="Montmayeur A."/>
            <person name="Mulrain L."/>
            <person name="Navidi A."/>
            <person name="Naylor J."/>
            <person name="Negash T."/>
            <person name="Nguyen T."/>
            <person name="Nguyen N."/>
            <person name="Nicol R."/>
            <person name="Norbu C."/>
            <person name="Norbu N."/>
            <person name="Novod N."/>
            <person name="O'Neill B."/>
            <person name="Osman S."/>
            <person name="Markiewicz E."/>
            <person name="Oyono O.L."/>
            <person name="Patti C."/>
            <person name="Phunkhang P."/>
            <person name="Pierre F."/>
            <person name="Priest M."/>
            <person name="Raghuraman S."/>
            <person name="Rege F."/>
            <person name="Reyes R."/>
            <person name="Rise C."/>
            <person name="Rogov P."/>
            <person name="Ross K."/>
            <person name="Ryan E."/>
            <person name="Settipalli S."/>
            <person name="Shea T."/>
            <person name="Sherpa N."/>
            <person name="Shi L."/>
            <person name="Shih D."/>
            <person name="Sparrow T."/>
            <person name="Spaulding J."/>
            <person name="Stalker J."/>
            <person name="Stange-Thomann N."/>
            <person name="Stavropoulos S."/>
            <person name="Stone C."/>
            <person name="Strader C."/>
            <person name="Tesfaye S."/>
            <person name="Thomson T."/>
            <person name="Thoulutsang Y."/>
            <person name="Thoulutsang D."/>
            <person name="Topham K."/>
            <person name="Topping I."/>
            <person name="Tsamla T."/>
            <person name="Vassiliev H."/>
            <person name="Vo A."/>
            <person name="Wangchuk T."/>
            <person name="Wangdi T."/>
            <person name="Weiand M."/>
            <person name="Wilkinson J."/>
            <person name="Wilson A."/>
            <person name="Yadav S."/>
            <person name="Young G."/>
            <person name="Yu Q."/>
            <person name="Zembek L."/>
            <person name="Zhong D."/>
            <person name="Zimmer A."/>
            <person name="Zwirko Z."/>
            <person name="Jaffe D.B."/>
            <person name="Alvarez P."/>
            <person name="Brockman W."/>
            <person name="Butler J."/>
            <person name="Chin C."/>
            <person name="Gnerre S."/>
            <person name="Grabherr M."/>
            <person name="Kleber M."/>
            <person name="Mauceli E."/>
            <person name="MacCallum I."/>
        </authorList>
    </citation>
    <scope>NUCLEOTIDE SEQUENCE [LARGE SCALE GENOMIC DNA]</scope>
    <source>
        <strain evidence="7 8">TSC#14021-0224.01</strain>
    </source>
</reference>
<dbReference type="PROSITE" id="PS50202">
    <property type="entry name" value="MSP"/>
    <property type="match status" value="1"/>
</dbReference>
<protein>
    <recommendedName>
        <fullName evidence="6">MSP domain-containing protein</fullName>
    </recommendedName>
</protein>
<dbReference type="GO" id="GO:0061817">
    <property type="term" value="P:endoplasmic reticulum-plasma membrane tethering"/>
    <property type="evidence" value="ECO:0007669"/>
    <property type="project" value="TreeGrafter"/>
</dbReference>
<dbReference type="PhylomeDB" id="B3NCL2"/>
<dbReference type="GO" id="GO:0005789">
    <property type="term" value="C:endoplasmic reticulum membrane"/>
    <property type="evidence" value="ECO:0007669"/>
    <property type="project" value="InterPro"/>
</dbReference>
<evidence type="ECO:0000259" key="6">
    <source>
        <dbReference type="PROSITE" id="PS50202"/>
    </source>
</evidence>
<dbReference type="AlphaFoldDB" id="B3NCL2"/>
<evidence type="ECO:0000256" key="4">
    <source>
        <dbReference type="ARBA" id="ARBA00022989"/>
    </source>
</evidence>
<name>B3NCL2_DROER</name>
<dbReference type="OMA" id="TVWGKFK"/>
<dbReference type="HOGENOM" id="CLU_136403_0_0_1"/>
<keyword evidence="3" id="KW-0812">Transmembrane</keyword>
<evidence type="ECO:0000313" key="8">
    <source>
        <dbReference type="Proteomes" id="UP000008711"/>
    </source>
</evidence>
<evidence type="ECO:0000256" key="1">
    <source>
        <dbReference type="ARBA" id="ARBA00004211"/>
    </source>
</evidence>
<organism evidence="7 8">
    <name type="scientific">Drosophila erecta</name>
    <name type="common">Fruit fly</name>
    <dbReference type="NCBI Taxonomy" id="7220"/>
    <lineage>
        <taxon>Eukaryota</taxon>
        <taxon>Metazoa</taxon>
        <taxon>Ecdysozoa</taxon>
        <taxon>Arthropoda</taxon>
        <taxon>Hexapoda</taxon>
        <taxon>Insecta</taxon>
        <taxon>Pterygota</taxon>
        <taxon>Neoptera</taxon>
        <taxon>Endopterygota</taxon>
        <taxon>Diptera</taxon>
        <taxon>Brachycera</taxon>
        <taxon>Muscomorpha</taxon>
        <taxon>Ephydroidea</taxon>
        <taxon>Drosophilidae</taxon>
        <taxon>Drosophila</taxon>
        <taxon>Sophophora</taxon>
    </lineage>
</organism>
<accession>B3NCL2</accession>
<dbReference type="GO" id="GO:0090158">
    <property type="term" value="P:endoplasmic reticulum membrane organization"/>
    <property type="evidence" value="ECO:0007669"/>
    <property type="project" value="TreeGrafter"/>
</dbReference>
<dbReference type="EMBL" id="CH954178">
    <property type="protein sequence ID" value="EDV51309.1"/>
    <property type="molecule type" value="Genomic_DNA"/>
</dbReference>
<reference evidence="7 8" key="2">
    <citation type="journal article" date="2008" name="Bioinformatics">
        <title>Assembly reconciliation.</title>
        <authorList>
            <person name="Zimin A.V."/>
            <person name="Smith D.R."/>
            <person name="Sutton G."/>
            <person name="Yorke J.A."/>
        </authorList>
    </citation>
    <scope>NUCLEOTIDE SEQUENCE [LARGE SCALE GENOMIC DNA]</scope>
    <source>
        <strain evidence="7 8">TSC#14021-0224.01</strain>
    </source>
</reference>
<dbReference type="OrthoDB" id="75724at2759"/>
<dbReference type="GO" id="GO:0033149">
    <property type="term" value="F:FFAT motif binding"/>
    <property type="evidence" value="ECO:0007669"/>
    <property type="project" value="TreeGrafter"/>
</dbReference>
<evidence type="ECO:0000256" key="5">
    <source>
        <dbReference type="ARBA" id="ARBA00023136"/>
    </source>
</evidence>
<dbReference type="Proteomes" id="UP000008711">
    <property type="component" value="Unassembled WGS sequence"/>
</dbReference>